<dbReference type="GO" id="GO:0005789">
    <property type="term" value="C:endoplasmic reticulum membrane"/>
    <property type="evidence" value="ECO:0007669"/>
    <property type="project" value="TreeGrafter"/>
</dbReference>
<sequence length="1127" mass="124288">MTSPISPETKKTCRLCHRSTGRLVSPCACDGSIKYVHSKCLAQWASHRQVLKCEVCGAAYSVAKVIRQEAGRTRNRGLLALLWMHGRRSMRRCLSYLAAFFLGFFVLVVALLLHTCIYYFVFPPPYMATPLAPASWVAPKNTDAFLKCFAASMKFALSVGAMYSLWRAWNYWFVHSMEQGVVNIREELFGGPVANAQVVINLDADEENSDDDTSNDPVGGDAPGQTLELAVLPKETSTILEVITLARERNDKRYEANIVTEALSVTVVPYAVFTLVVRVVCELGPEALRIVLEKIWKTVHGSDYLQNGGGFLMSVFSPTSGTAGLRYAMLESLVTSLRASTLMHLVAILAASSFTASVFLFLVKRLRHFQYRTTLISLLAFIRGISNLTTFVCVSLPTVCIVATLLCMNFAGVGIRSGDTHNGDKTAWNKFVVPVGSEMKYITQLYSHASGGTALSPLGVLKSLVLIPRLKQRETCIDYDLALAFQGSNKSLYDRIGVLDDGEADDAVAYVLFASSVALSTIDAWLLVEGGYALVILVAVQVSHLLLSVSFLPVDWTRWSALCRFLTTNICELLISFGGGAFIRMYLEAVFIVGVVSGIFLPYSVALCHALNLKFANILAEGPDDRLFCSLCLLFFYPLYNMPSFYSALVKNYAFGVVEKFFHAEELVEETCSSWTQLISSTLRFTALIICNISLAIVLTTIYFIPGIFMLAQRKLVVCTAWCVYHCVFLTIRVAYPHIVRDLHAVMLGIPSVCNRQVALWWRRWRLGLCCGVWVSEVVDTVTGTVRYKTTPIKGIPVGDVGNIFFDITLACYRLHRLSAKCGDGRAAQLLVKLICHTSIEGEGCTLSKEEIDILISLLRYPSFRRVLTFIFFTAALLFVLPSLVGLCSLTMARYLFFTPHCFVASSYLLGLLSWMCGMMVLTIRFTKTEGTNSYTNRVVVYLCCGCYYLSLRRAFVLVVVPAFMRLAAVANAAMALHIISFLSIPNIGGTTSSADPLLPCLQVVAFLVSTKLLRGAPPAPRPAEERLGLVHLMQVAQRLARRAGEEDGEVSPPGSHETTSDGAVKKVGIFSAIRAAFIAAQAECSNVIASCSEKVRVQVSSIVSYMEELDERERVTDVFFTDRLVG</sequence>
<feature type="transmembrane region" description="Helical" evidence="13">
    <location>
        <begin position="561"/>
        <end position="583"/>
    </location>
</feature>
<feature type="transmembrane region" description="Helical" evidence="13">
    <location>
        <begin position="939"/>
        <end position="961"/>
    </location>
</feature>
<dbReference type="EC" id="2.3.2.27" evidence="4"/>
<evidence type="ECO:0000256" key="3">
    <source>
        <dbReference type="ARBA" id="ARBA00004906"/>
    </source>
</evidence>
<comment type="caution">
    <text evidence="15">The sequence shown here is derived from an EMBL/GenBank/DDBJ whole genome shotgun (WGS) entry which is preliminary data.</text>
</comment>
<reference evidence="16" key="1">
    <citation type="submission" date="2011-07" db="EMBL/GenBank/DDBJ databases">
        <title>Divergent evolution of antigenic variation in African trypanosomes.</title>
        <authorList>
            <person name="Jackson A.P."/>
            <person name="Berry A."/>
            <person name="Allison H.C."/>
            <person name="Burton P."/>
            <person name="Anderson J."/>
            <person name="Aslett M."/>
            <person name="Brown R."/>
            <person name="Corton N."/>
            <person name="Harris D."/>
            <person name="Hauser H."/>
            <person name="Gamble J."/>
            <person name="Gilderthorp R."/>
            <person name="McQuillan J."/>
            <person name="Quail M.A."/>
            <person name="Sanders M."/>
            <person name="Van Tonder A."/>
            <person name="Ginger M.L."/>
            <person name="Donelson J.E."/>
            <person name="Field M.C."/>
            <person name="Barry J.D."/>
            <person name="Berriman M."/>
            <person name="Hertz-Fowler C."/>
        </authorList>
    </citation>
    <scope>NUCLEOTIDE SEQUENCE [LARGE SCALE GENOMIC DNA]</scope>
    <source>
        <strain evidence="16">IL3000</strain>
    </source>
</reference>
<gene>
    <name evidence="15" type="ORF">TCIL3000_0_12420</name>
</gene>
<organism evidence="15 16">
    <name type="scientific">Trypanosoma congolense (strain IL3000)</name>
    <dbReference type="NCBI Taxonomy" id="1068625"/>
    <lineage>
        <taxon>Eukaryota</taxon>
        <taxon>Discoba</taxon>
        <taxon>Euglenozoa</taxon>
        <taxon>Kinetoplastea</taxon>
        <taxon>Metakinetoplastina</taxon>
        <taxon>Trypanosomatida</taxon>
        <taxon>Trypanosomatidae</taxon>
        <taxon>Trypanosoma</taxon>
        <taxon>Nannomonas</taxon>
    </lineage>
</organism>
<evidence type="ECO:0000256" key="13">
    <source>
        <dbReference type="SAM" id="Phobius"/>
    </source>
</evidence>
<dbReference type="Proteomes" id="UP000000702">
    <property type="component" value="Unassembled WGS sequence"/>
</dbReference>
<dbReference type="PANTHER" id="PTHR13145:SF0">
    <property type="entry name" value="E3 UBIQUITIN-PROTEIN LIGASE MARCHF6"/>
    <property type="match status" value="1"/>
</dbReference>
<feature type="domain" description="RING-CH-type" evidence="14">
    <location>
        <begin position="5"/>
        <end position="63"/>
    </location>
</feature>
<feature type="transmembrane region" description="Helical" evidence="13">
    <location>
        <begin position="532"/>
        <end position="554"/>
    </location>
</feature>
<protein>
    <recommendedName>
        <fullName evidence="4">RING-type E3 ubiquitin transferase</fullName>
        <ecNumber evidence="4">2.3.2.27</ecNumber>
    </recommendedName>
</protein>
<proteinExistence type="predicted"/>
<evidence type="ECO:0000256" key="1">
    <source>
        <dbReference type="ARBA" id="ARBA00000900"/>
    </source>
</evidence>
<dbReference type="InterPro" id="IPR013083">
    <property type="entry name" value="Znf_RING/FYVE/PHD"/>
</dbReference>
<keyword evidence="8" id="KW-0863">Zinc-finger</keyword>
<evidence type="ECO:0000256" key="5">
    <source>
        <dbReference type="ARBA" id="ARBA00022679"/>
    </source>
</evidence>
<feature type="transmembrane region" description="Helical" evidence="13">
    <location>
        <begin position="867"/>
        <end position="893"/>
    </location>
</feature>
<evidence type="ECO:0000256" key="6">
    <source>
        <dbReference type="ARBA" id="ARBA00022692"/>
    </source>
</evidence>
<dbReference type="PANTHER" id="PTHR13145">
    <property type="entry name" value="SSM4 PROTEIN"/>
    <property type="match status" value="1"/>
</dbReference>
<dbReference type="VEuPathDB" id="TriTrypDB:TcIL3000_0_12420"/>
<keyword evidence="16" id="KW-1185">Reference proteome</keyword>
<keyword evidence="6 13" id="KW-0812">Transmembrane</keyword>
<dbReference type="EMBL" id="CAEQ01002237">
    <property type="protein sequence ID" value="CCD16302.1"/>
    <property type="molecule type" value="Genomic_DNA"/>
</dbReference>
<feature type="transmembrane region" description="Helical" evidence="13">
    <location>
        <begin position="627"/>
        <end position="646"/>
    </location>
</feature>
<evidence type="ECO:0000256" key="2">
    <source>
        <dbReference type="ARBA" id="ARBA00004141"/>
    </source>
</evidence>
<dbReference type="GO" id="GO:0036503">
    <property type="term" value="P:ERAD pathway"/>
    <property type="evidence" value="ECO:0007669"/>
    <property type="project" value="TreeGrafter"/>
</dbReference>
<evidence type="ECO:0000313" key="15">
    <source>
        <dbReference type="EMBL" id="CCD16302.1"/>
    </source>
</evidence>
<dbReference type="Pfam" id="PF12906">
    <property type="entry name" value="RINGv"/>
    <property type="match status" value="1"/>
</dbReference>
<dbReference type="OMA" id="CDGSIKY"/>
<feature type="transmembrane region" description="Helical" evidence="13">
    <location>
        <begin position="589"/>
        <end position="615"/>
    </location>
</feature>
<feature type="transmembrane region" description="Helical" evidence="13">
    <location>
        <begin position="375"/>
        <end position="408"/>
    </location>
</feature>
<comment type="pathway">
    <text evidence="3">Protein modification; protein ubiquitination.</text>
</comment>
<evidence type="ECO:0000256" key="7">
    <source>
        <dbReference type="ARBA" id="ARBA00022723"/>
    </source>
</evidence>
<keyword evidence="5" id="KW-0808">Transferase</keyword>
<evidence type="ECO:0000256" key="10">
    <source>
        <dbReference type="ARBA" id="ARBA00022833"/>
    </source>
</evidence>
<dbReference type="GO" id="GO:0061630">
    <property type="term" value="F:ubiquitin protein ligase activity"/>
    <property type="evidence" value="ECO:0007669"/>
    <property type="project" value="UniProtKB-EC"/>
</dbReference>
<comment type="catalytic activity">
    <reaction evidence="1">
        <text>S-ubiquitinyl-[E2 ubiquitin-conjugating enzyme]-L-cysteine + [acceptor protein]-L-lysine = [E2 ubiquitin-conjugating enzyme]-L-cysteine + N(6)-ubiquitinyl-[acceptor protein]-L-lysine.</text>
        <dbReference type="EC" id="2.3.2.27"/>
    </reaction>
</comment>
<keyword evidence="9" id="KW-0833">Ubl conjugation pathway</keyword>
<feature type="transmembrane region" description="Helical" evidence="13">
    <location>
        <begin position="685"/>
        <end position="705"/>
    </location>
</feature>
<dbReference type="SUPFAM" id="SSF57850">
    <property type="entry name" value="RING/U-box"/>
    <property type="match status" value="1"/>
</dbReference>
<keyword evidence="7" id="KW-0479">Metal-binding</keyword>
<accession>F9WG68</accession>
<evidence type="ECO:0000313" key="16">
    <source>
        <dbReference type="Proteomes" id="UP000000702"/>
    </source>
</evidence>
<comment type="subcellular location">
    <subcellularLocation>
        <location evidence="2">Membrane</location>
        <topology evidence="2">Multi-pass membrane protein</topology>
    </subcellularLocation>
</comment>
<evidence type="ECO:0000256" key="9">
    <source>
        <dbReference type="ARBA" id="ARBA00022786"/>
    </source>
</evidence>
<feature type="transmembrane region" description="Helical" evidence="13">
    <location>
        <begin position="94"/>
        <end position="121"/>
    </location>
</feature>
<feature type="transmembrane region" description="Helical" evidence="13">
    <location>
        <begin position="967"/>
        <end position="985"/>
    </location>
</feature>
<evidence type="ECO:0000256" key="11">
    <source>
        <dbReference type="ARBA" id="ARBA00022989"/>
    </source>
</evidence>
<evidence type="ECO:0000256" key="8">
    <source>
        <dbReference type="ARBA" id="ARBA00022771"/>
    </source>
</evidence>
<evidence type="ECO:0000259" key="14">
    <source>
        <dbReference type="PROSITE" id="PS51292"/>
    </source>
</evidence>
<feature type="transmembrane region" description="Helical" evidence="13">
    <location>
        <begin position="905"/>
        <end position="927"/>
    </location>
</feature>
<dbReference type="PROSITE" id="PS51292">
    <property type="entry name" value="ZF_RING_CH"/>
    <property type="match status" value="1"/>
</dbReference>
<dbReference type="CDD" id="cd16495">
    <property type="entry name" value="RING_CH-C4HC3_MARCH"/>
    <property type="match status" value="1"/>
</dbReference>
<dbReference type="GO" id="GO:0008270">
    <property type="term" value="F:zinc ion binding"/>
    <property type="evidence" value="ECO:0007669"/>
    <property type="project" value="UniProtKB-KW"/>
</dbReference>
<dbReference type="AlphaFoldDB" id="F9WG68"/>
<keyword evidence="10" id="KW-0862">Zinc</keyword>
<reference evidence="15 16" key="2">
    <citation type="journal article" date="2012" name="Proc. Natl. Acad. Sci. U.S.A.">
        <title>Antigenic diversity is generated by distinct evolutionary mechanisms in African trypanosome species.</title>
        <authorList>
            <person name="Jackson A.P."/>
            <person name="Berry A."/>
            <person name="Aslett M."/>
            <person name="Allison H.C."/>
            <person name="Burton P."/>
            <person name="Vavrova-Anderson J."/>
            <person name="Brown R."/>
            <person name="Browne H."/>
            <person name="Corton N."/>
            <person name="Hauser H."/>
            <person name="Gamble J."/>
            <person name="Gilderthorp R."/>
            <person name="Marcello L."/>
            <person name="McQuillan J."/>
            <person name="Otto T.D."/>
            <person name="Quail M.A."/>
            <person name="Sanders M.J."/>
            <person name="van Tonder A."/>
            <person name="Ginger M.L."/>
            <person name="Field M.C."/>
            <person name="Barry J.D."/>
            <person name="Hertz-Fowler C."/>
            <person name="Berriman M."/>
        </authorList>
    </citation>
    <scope>NUCLEOTIDE SEQUENCE [LARGE SCALE GENOMIC DNA]</scope>
    <source>
        <strain evidence="15 16">IL3000</strain>
    </source>
</reference>
<evidence type="ECO:0000256" key="12">
    <source>
        <dbReference type="ARBA" id="ARBA00023136"/>
    </source>
</evidence>
<keyword evidence="11 13" id="KW-1133">Transmembrane helix</keyword>
<dbReference type="InterPro" id="IPR011016">
    <property type="entry name" value="Znf_RING-CH"/>
</dbReference>
<evidence type="ECO:0000256" key="4">
    <source>
        <dbReference type="ARBA" id="ARBA00012483"/>
    </source>
</evidence>
<keyword evidence="12 13" id="KW-0472">Membrane</keyword>
<dbReference type="Gene3D" id="3.30.40.10">
    <property type="entry name" value="Zinc/RING finger domain, C3HC4 (zinc finger)"/>
    <property type="match status" value="1"/>
</dbReference>
<feature type="transmembrane region" description="Helical" evidence="13">
    <location>
        <begin position="342"/>
        <end position="363"/>
    </location>
</feature>
<dbReference type="SMART" id="SM00744">
    <property type="entry name" value="RINGv"/>
    <property type="match status" value="1"/>
</dbReference>
<feature type="transmembrane region" description="Helical" evidence="13">
    <location>
        <begin position="144"/>
        <end position="166"/>
    </location>
</feature>
<name>F9WG68_TRYCI</name>